<dbReference type="AlphaFoldDB" id="A0AAV5VSI8"/>
<feature type="non-terminal residue" evidence="1">
    <location>
        <position position="110"/>
    </location>
</feature>
<name>A0AAV5VSI8_9BILA</name>
<dbReference type="EMBL" id="BTSY01000004">
    <property type="protein sequence ID" value="GMT21546.1"/>
    <property type="molecule type" value="Genomic_DNA"/>
</dbReference>
<proteinExistence type="predicted"/>
<comment type="caution">
    <text evidence="1">The sequence shown here is derived from an EMBL/GenBank/DDBJ whole genome shotgun (WGS) entry which is preliminary data.</text>
</comment>
<evidence type="ECO:0000313" key="1">
    <source>
        <dbReference type="EMBL" id="GMT21546.1"/>
    </source>
</evidence>
<organism evidence="1 2">
    <name type="scientific">Pristionchus fissidentatus</name>
    <dbReference type="NCBI Taxonomy" id="1538716"/>
    <lineage>
        <taxon>Eukaryota</taxon>
        <taxon>Metazoa</taxon>
        <taxon>Ecdysozoa</taxon>
        <taxon>Nematoda</taxon>
        <taxon>Chromadorea</taxon>
        <taxon>Rhabditida</taxon>
        <taxon>Rhabditina</taxon>
        <taxon>Diplogasteromorpha</taxon>
        <taxon>Diplogasteroidea</taxon>
        <taxon>Neodiplogasteridae</taxon>
        <taxon>Pristionchus</taxon>
    </lineage>
</organism>
<protein>
    <submittedName>
        <fullName evidence="1">Uncharacterized protein</fullName>
    </submittedName>
</protein>
<accession>A0AAV5VSI8</accession>
<reference evidence="1" key="1">
    <citation type="submission" date="2023-10" db="EMBL/GenBank/DDBJ databases">
        <title>Genome assembly of Pristionchus species.</title>
        <authorList>
            <person name="Yoshida K."/>
            <person name="Sommer R.J."/>
        </authorList>
    </citation>
    <scope>NUCLEOTIDE SEQUENCE</scope>
    <source>
        <strain evidence="1">RS5133</strain>
    </source>
</reference>
<keyword evidence="2" id="KW-1185">Reference proteome</keyword>
<feature type="non-terminal residue" evidence="1">
    <location>
        <position position="1"/>
    </location>
</feature>
<dbReference type="Proteomes" id="UP001432322">
    <property type="component" value="Unassembled WGS sequence"/>
</dbReference>
<evidence type="ECO:0000313" key="2">
    <source>
        <dbReference type="Proteomes" id="UP001432322"/>
    </source>
</evidence>
<sequence length="110" mass="12154">ESLTSHTLHRLQIARKIWQTLQSIGSQSGRIGKGDRHSPYPYPFFRLSKNTLEVDGRLEKLWSMNGEGSINCRLDASSPGVSACVVGGVVWLDDSSLLTALLITLENRSK</sequence>
<gene>
    <name evidence="1" type="ORF">PFISCL1PPCAC_12843</name>
</gene>